<evidence type="ECO:0000256" key="1">
    <source>
        <dbReference type="SAM" id="MobiDB-lite"/>
    </source>
</evidence>
<reference evidence="2 3" key="1">
    <citation type="submission" date="2019-04" db="EMBL/GenBank/DDBJ databases">
        <title>Draft genome sequences of Streptomyces avermitilis ATCC 31267.</title>
        <authorList>
            <person name="Komaki H."/>
            <person name="Tamura T."/>
            <person name="Hosoyama A."/>
        </authorList>
    </citation>
    <scope>NUCLEOTIDE SEQUENCE [LARGE SCALE GENOMIC DNA]</scope>
    <source>
        <strain evidence="2 3">ATCC 31267</strain>
    </source>
</reference>
<feature type="region of interest" description="Disordered" evidence="1">
    <location>
        <begin position="1"/>
        <end position="28"/>
    </location>
</feature>
<organism evidence="2 3">
    <name type="scientific">Streptomyces avermitilis</name>
    <dbReference type="NCBI Taxonomy" id="33903"/>
    <lineage>
        <taxon>Bacteria</taxon>
        <taxon>Bacillati</taxon>
        <taxon>Actinomycetota</taxon>
        <taxon>Actinomycetes</taxon>
        <taxon>Kitasatosporales</taxon>
        <taxon>Streptomycetaceae</taxon>
        <taxon>Streptomyces</taxon>
    </lineage>
</organism>
<sequence length="143" mass="14867">MVVAAVREEHVGAASGPADDAATAGTLSSRGRSWVTSLRFPPVSDTASGMPWPSVRTWCLPPGRARPTGLEKRPAANATDRSRPLAGMASSAANNRVFIGKISRGQKAERARLEAGAERAESIAAAIDAARSVSHGRAHGQTQ</sequence>
<comment type="caution">
    <text evidence="2">The sequence shown here is derived from an EMBL/GenBank/DDBJ whole genome shotgun (WGS) entry which is preliminary data.</text>
</comment>
<dbReference type="AlphaFoldDB" id="A0A4D4MGY8"/>
<dbReference type="EMBL" id="BJHY01000001">
    <property type="protein sequence ID" value="GDY70945.1"/>
    <property type="molecule type" value="Genomic_DNA"/>
</dbReference>
<gene>
    <name evidence="2" type="ORF">SAV31267_004300</name>
</gene>
<name>A0A4D4MGY8_STRAX</name>
<evidence type="ECO:0000313" key="2">
    <source>
        <dbReference type="EMBL" id="GDY70945.1"/>
    </source>
</evidence>
<evidence type="ECO:0000313" key="3">
    <source>
        <dbReference type="Proteomes" id="UP000299211"/>
    </source>
</evidence>
<accession>A0A4D4MGY8</accession>
<feature type="region of interest" description="Disordered" evidence="1">
    <location>
        <begin position="62"/>
        <end position="89"/>
    </location>
</feature>
<protein>
    <submittedName>
        <fullName evidence="2">Uncharacterized protein</fullName>
    </submittedName>
</protein>
<feature type="compositionally biased region" description="Basic and acidic residues" evidence="1">
    <location>
        <begin position="1"/>
        <end position="11"/>
    </location>
</feature>
<dbReference type="Proteomes" id="UP000299211">
    <property type="component" value="Unassembled WGS sequence"/>
</dbReference>
<feature type="compositionally biased region" description="Low complexity" evidence="1">
    <location>
        <begin position="12"/>
        <end position="26"/>
    </location>
</feature>
<proteinExistence type="predicted"/>